<proteinExistence type="predicted"/>
<feature type="transmembrane region" description="Helical" evidence="2">
    <location>
        <begin position="754"/>
        <end position="774"/>
    </location>
</feature>
<dbReference type="InterPro" id="IPR015655">
    <property type="entry name" value="PP2C"/>
</dbReference>
<dbReference type="EMBL" id="CAMXCT030000530">
    <property type="protein sequence ID" value="CAL4767315.1"/>
    <property type="molecule type" value="Genomic_DNA"/>
</dbReference>
<evidence type="ECO:0000259" key="4">
    <source>
        <dbReference type="PROSITE" id="PS51746"/>
    </source>
</evidence>
<evidence type="ECO:0000313" key="6">
    <source>
        <dbReference type="EMBL" id="CAI3980003.1"/>
    </source>
</evidence>
<dbReference type="InterPro" id="IPR002059">
    <property type="entry name" value="CSP_DNA-bd"/>
</dbReference>
<dbReference type="OrthoDB" id="10264738at2759"/>
<dbReference type="InterPro" id="IPR012340">
    <property type="entry name" value="NA-bd_OB-fold"/>
</dbReference>
<feature type="compositionally biased region" description="Low complexity" evidence="1">
    <location>
        <begin position="1140"/>
        <end position="1163"/>
    </location>
</feature>
<dbReference type="SMART" id="SM00332">
    <property type="entry name" value="PP2Cc"/>
    <property type="match status" value="1"/>
</dbReference>
<feature type="compositionally biased region" description="Pro residues" evidence="1">
    <location>
        <begin position="312"/>
        <end position="322"/>
    </location>
</feature>
<reference evidence="6" key="1">
    <citation type="submission" date="2022-10" db="EMBL/GenBank/DDBJ databases">
        <authorList>
            <person name="Chen Y."/>
            <person name="Dougan E. K."/>
            <person name="Chan C."/>
            <person name="Rhodes N."/>
            <person name="Thang M."/>
        </authorList>
    </citation>
    <scope>NUCLEOTIDE SEQUENCE</scope>
</reference>
<keyword evidence="8" id="KW-1185">Reference proteome</keyword>
<dbReference type="CDD" id="cd00143">
    <property type="entry name" value="PP2Cc"/>
    <property type="match status" value="1"/>
</dbReference>
<keyword evidence="2" id="KW-0812">Transmembrane</keyword>
<feature type="transmembrane region" description="Helical" evidence="2">
    <location>
        <begin position="978"/>
        <end position="999"/>
    </location>
</feature>
<dbReference type="PROSITE" id="PS51746">
    <property type="entry name" value="PPM_2"/>
    <property type="match status" value="1"/>
</dbReference>
<dbReference type="Gene3D" id="3.60.40.10">
    <property type="entry name" value="PPM-type phosphatase domain"/>
    <property type="match status" value="1"/>
</dbReference>
<feature type="domain" description="PPM-type phosphatase" evidence="4">
    <location>
        <begin position="442"/>
        <end position="880"/>
    </location>
</feature>
<dbReference type="Proteomes" id="UP001152797">
    <property type="component" value="Unassembled WGS sequence"/>
</dbReference>
<dbReference type="EMBL" id="CAMXCT020000530">
    <property type="protein sequence ID" value="CAL1133378.1"/>
    <property type="molecule type" value="Genomic_DNA"/>
</dbReference>
<comment type="caution">
    <text evidence="6">The sequence shown here is derived from an EMBL/GenBank/DDBJ whole genome shotgun (WGS) entry which is preliminary data.</text>
</comment>
<feature type="signal peptide" evidence="3">
    <location>
        <begin position="1"/>
        <end position="20"/>
    </location>
</feature>
<keyword evidence="2" id="KW-1133">Transmembrane helix</keyword>
<dbReference type="SUPFAM" id="SSF50249">
    <property type="entry name" value="Nucleic acid-binding proteins"/>
    <property type="match status" value="1"/>
</dbReference>
<reference evidence="7 8" key="2">
    <citation type="submission" date="2024-05" db="EMBL/GenBank/DDBJ databases">
        <authorList>
            <person name="Chen Y."/>
            <person name="Shah S."/>
            <person name="Dougan E. K."/>
            <person name="Thang M."/>
            <person name="Chan C."/>
        </authorList>
    </citation>
    <scope>NUCLEOTIDE SEQUENCE [LARGE SCALE GENOMIC DNA]</scope>
</reference>
<feature type="transmembrane region" description="Helical" evidence="2">
    <location>
        <begin position="724"/>
        <end position="742"/>
    </location>
</feature>
<name>A0A9P1BX98_9DINO</name>
<feature type="transmembrane region" description="Helical" evidence="2">
    <location>
        <begin position="875"/>
        <end position="895"/>
    </location>
</feature>
<feature type="transmembrane region" description="Helical" evidence="2">
    <location>
        <begin position="1011"/>
        <end position="1031"/>
    </location>
</feature>
<dbReference type="AlphaFoldDB" id="A0A9P1BX98"/>
<feature type="chain" id="PRO_5043269883" evidence="3">
    <location>
        <begin position="21"/>
        <end position="1260"/>
    </location>
</feature>
<keyword evidence="3" id="KW-0732">Signal</keyword>
<dbReference type="InterPro" id="IPR001932">
    <property type="entry name" value="PPM-type_phosphatase-like_dom"/>
</dbReference>
<evidence type="ECO:0000313" key="7">
    <source>
        <dbReference type="EMBL" id="CAL4767315.1"/>
    </source>
</evidence>
<evidence type="ECO:0000256" key="2">
    <source>
        <dbReference type="SAM" id="Phobius"/>
    </source>
</evidence>
<dbReference type="Gene3D" id="2.40.50.140">
    <property type="entry name" value="Nucleic acid-binding proteins"/>
    <property type="match status" value="1"/>
</dbReference>
<feature type="compositionally biased region" description="Basic and acidic residues" evidence="1">
    <location>
        <begin position="323"/>
        <end position="336"/>
    </location>
</feature>
<keyword evidence="2" id="KW-0472">Membrane</keyword>
<feature type="transmembrane region" description="Helical" evidence="2">
    <location>
        <begin position="846"/>
        <end position="869"/>
    </location>
</feature>
<dbReference type="InterPro" id="IPR036457">
    <property type="entry name" value="PPM-type-like_dom_sf"/>
</dbReference>
<feature type="region of interest" description="Disordered" evidence="1">
    <location>
        <begin position="300"/>
        <end position="336"/>
    </location>
</feature>
<sequence>MRAAGLGLALSALVVLQLEAFVPAAGPAGRASTARAKLAAQKQAFYDYLANDWAISTGEMPWASSGFAFADFLPASALEVEAIQVLEEKVPDWRKGFLTPNDEVGLRRRFRALAEAAGGEEAGLAALRRNVGIVCVGERVMQAASQALKRGLGVEMAQEVVRKNPGVLAIRASSLQGFGLQRTVVAANIIDFFCGPGAFILELLKLLAVASVFKIVFDVLFLPNGLIRAVYKKTGKWKFHPETGLYFHFKSQVYYTPKESDHRFFRRIDDDDDPLVKKMKQSEEMRKAISKTEFVKFEVDGQAAQESEAPTGPLPAPTVAEPPPKEPEKEEDARMEGRVNKWDSEKGFGFIMPAGKEEGGDMGKGLFVHRKFIVGSTPSNPINLKEGVKVSYKQGTQDSKPCALEVLMLGADGKPLPIHAGAQTLEEKKKSYHVSAESLGLRVHCESWPGLKKTLQDRYVLDEPLEELGVYFAVLDGHGGTQVADMAKEKLHKNVLQQMRQRQVQPASRDEKIKTAIKEAFLQTDKEILALSERKKFELVGSTCVSVILHGNPKLGTALRLVVSNLGDSRAVLCRAGTAVPVSEDHKPTRMDEKKRIERVGGLVLQVRGAWRVATSTNPNSMNKAARREYQGLAMTRSFGDMHFKRPIGLAIAEPEVQVISLSDKELHGIAFFQGQCANRENQGTCIYLLKQCSSSAAVPMSFLAAAGGDAGAPRAVERWPYRFFVYSAAATLALGVEITYTRLVPKMPQLYAALIRAAVWDCIFVGVFVAQLVDLANVPFLKGIDSGHYLPCVVLLYHAIAFTFCGAYDLLTQQGSGRSRTLHRSLVCRRVLLELAGGKSGTKLFLGRICFIVSGAAMWLALHVLLLIDDDTTVLMLFIVLSFVAYSAAGLAALEPRRSLPGQLVQWLCTGWGSREALLQGPLKILGALLMLPFTASVIAAQVWLRTISFIVWLAVACPCCRLQIADNVFDAFEQELAVPLLQCSFLAFACTLGGMVLDSELSGMQRMAVSIVAAYYTAMLLMWTAPAVLQAKVAAEERASSWDEGSASQPLTVPEEGVELEELRSSCEELKALLQRERHDHAVELGQLIERLRDQERRRPGLPNSDQRLRHAAVQVDPMHWLQDAMVQVECGWPSQASQASQASHAAVQVDPVPVDPAGPGEDPEAQEPTEAMEATEAAEAAEATEATEAAEAAEATEAAEAAEAAPEPRPEDGEDGEDVTPGHSSQEPKQPADQEPAEFSHEAGVEDGDGPANDAPE</sequence>
<organism evidence="6">
    <name type="scientific">Cladocopium goreaui</name>
    <dbReference type="NCBI Taxonomy" id="2562237"/>
    <lineage>
        <taxon>Eukaryota</taxon>
        <taxon>Sar</taxon>
        <taxon>Alveolata</taxon>
        <taxon>Dinophyceae</taxon>
        <taxon>Suessiales</taxon>
        <taxon>Symbiodiniaceae</taxon>
        <taxon>Cladocopium</taxon>
    </lineage>
</organism>
<dbReference type="PANTHER" id="PTHR47992">
    <property type="entry name" value="PROTEIN PHOSPHATASE"/>
    <property type="match status" value="1"/>
</dbReference>
<feature type="region of interest" description="Disordered" evidence="1">
    <location>
        <begin position="1140"/>
        <end position="1260"/>
    </location>
</feature>
<dbReference type="CDD" id="cd04458">
    <property type="entry name" value="CSP_CDS"/>
    <property type="match status" value="1"/>
</dbReference>
<dbReference type="GO" id="GO:0003676">
    <property type="term" value="F:nucleic acid binding"/>
    <property type="evidence" value="ECO:0007669"/>
    <property type="project" value="InterPro"/>
</dbReference>
<evidence type="ECO:0000313" key="8">
    <source>
        <dbReference type="Proteomes" id="UP001152797"/>
    </source>
</evidence>
<dbReference type="EMBL" id="CAMXCT010000530">
    <property type="protein sequence ID" value="CAI3980003.1"/>
    <property type="molecule type" value="Genomic_DNA"/>
</dbReference>
<feature type="domain" description="CSD" evidence="5">
    <location>
        <begin position="334"/>
        <end position="408"/>
    </location>
</feature>
<dbReference type="Pfam" id="PF00481">
    <property type="entry name" value="PP2C"/>
    <property type="match status" value="1"/>
</dbReference>
<feature type="transmembrane region" description="Helical" evidence="2">
    <location>
        <begin position="789"/>
        <end position="812"/>
    </location>
</feature>
<evidence type="ECO:0000259" key="5">
    <source>
        <dbReference type="PROSITE" id="PS51857"/>
    </source>
</evidence>
<accession>A0A9P1BX98</accession>
<dbReference type="PROSITE" id="PS51857">
    <property type="entry name" value="CSD_2"/>
    <property type="match status" value="1"/>
</dbReference>
<feature type="compositionally biased region" description="Low complexity" evidence="1">
    <location>
        <begin position="1171"/>
        <end position="1208"/>
    </location>
</feature>
<dbReference type="SUPFAM" id="SSF81606">
    <property type="entry name" value="PP2C-like"/>
    <property type="match status" value="1"/>
</dbReference>
<gene>
    <name evidence="6" type="ORF">C1SCF055_LOCUS7917</name>
</gene>
<dbReference type="GO" id="GO:0004722">
    <property type="term" value="F:protein serine/threonine phosphatase activity"/>
    <property type="evidence" value="ECO:0007669"/>
    <property type="project" value="InterPro"/>
</dbReference>
<evidence type="ECO:0000256" key="1">
    <source>
        <dbReference type="SAM" id="MobiDB-lite"/>
    </source>
</evidence>
<protein>
    <submittedName>
        <fullName evidence="7">PPM-type phosphatase domain-containing protein</fullName>
    </submittedName>
</protein>
<evidence type="ECO:0000256" key="3">
    <source>
        <dbReference type="SAM" id="SignalP"/>
    </source>
</evidence>